<accession>A0ABP0XUY0</accession>
<feature type="compositionally biased region" description="Basic and acidic residues" evidence="1">
    <location>
        <begin position="48"/>
        <end position="67"/>
    </location>
</feature>
<reference evidence="2 3" key="1">
    <citation type="submission" date="2024-03" db="EMBL/GenBank/DDBJ databases">
        <authorList>
            <person name="Gkanogiannis A."/>
            <person name="Becerra Lopez-Lavalle L."/>
        </authorList>
    </citation>
    <scope>NUCLEOTIDE SEQUENCE [LARGE SCALE GENOMIC DNA]</scope>
</reference>
<gene>
    <name evidence="2" type="ORF">CITCOLO1_LOCUS2133</name>
</gene>
<dbReference type="EMBL" id="OZ021735">
    <property type="protein sequence ID" value="CAK9310505.1"/>
    <property type="molecule type" value="Genomic_DNA"/>
</dbReference>
<evidence type="ECO:0000256" key="1">
    <source>
        <dbReference type="SAM" id="MobiDB-lite"/>
    </source>
</evidence>
<evidence type="ECO:0000313" key="2">
    <source>
        <dbReference type="EMBL" id="CAK9310505.1"/>
    </source>
</evidence>
<sequence length="67" mass="7765">MLTLSCLVDKRISLKDTECCVFKYGQHQFACEVRRRDRDAGCCDDSFDVSRSEKQGSRGDGERKEWL</sequence>
<protein>
    <submittedName>
        <fullName evidence="2">Uncharacterized protein</fullName>
    </submittedName>
</protein>
<feature type="region of interest" description="Disordered" evidence="1">
    <location>
        <begin position="47"/>
        <end position="67"/>
    </location>
</feature>
<evidence type="ECO:0000313" key="3">
    <source>
        <dbReference type="Proteomes" id="UP001642487"/>
    </source>
</evidence>
<name>A0ABP0XUY0_9ROSI</name>
<organism evidence="2 3">
    <name type="scientific">Citrullus colocynthis</name>
    <name type="common">colocynth</name>
    <dbReference type="NCBI Taxonomy" id="252529"/>
    <lineage>
        <taxon>Eukaryota</taxon>
        <taxon>Viridiplantae</taxon>
        <taxon>Streptophyta</taxon>
        <taxon>Embryophyta</taxon>
        <taxon>Tracheophyta</taxon>
        <taxon>Spermatophyta</taxon>
        <taxon>Magnoliopsida</taxon>
        <taxon>eudicotyledons</taxon>
        <taxon>Gunneridae</taxon>
        <taxon>Pentapetalae</taxon>
        <taxon>rosids</taxon>
        <taxon>fabids</taxon>
        <taxon>Cucurbitales</taxon>
        <taxon>Cucurbitaceae</taxon>
        <taxon>Benincaseae</taxon>
        <taxon>Citrullus</taxon>
    </lineage>
</organism>
<dbReference type="Proteomes" id="UP001642487">
    <property type="component" value="Chromosome 1"/>
</dbReference>
<proteinExistence type="predicted"/>
<keyword evidence="3" id="KW-1185">Reference proteome</keyword>